<evidence type="ECO:0000256" key="11">
    <source>
        <dbReference type="ARBA" id="ARBA00023141"/>
    </source>
</evidence>
<dbReference type="InterPro" id="IPR005801">
    <property type="entry name" value="ADC_synthase"/>
</dbReference>
<dbReference type="InterPro" id="IPR019999">
    <property type="entry name" value="Anth_synth_I-like"/>
</dbReference>
<gene>
    <name evidence="15 19" type="primary">trpE</name>
    <name evidence="19" type="ORF">IAA63_00895</name>
</gene>
<dbReference type="PANTHER" id="PTHR11236">
    <property type="entry name" value="AMINOBENZOATE/ANTHRANILATE SYNTHASE"/>
    <property type="match status" value="1"/>
</dbReference>
<sequence>MYPTLEEVKKLAAQGEYRRIPICRELYADRYTPVEVMRTLRAASRHCFLLESAEQNQQWGRYSILGYDPVLELTCKGGTLTIRSGGMEEFTREETRKTSHPGEAIREILDRYKSPRLPGMPPFTGGMVGYFSYEYLRYPEPVLNFPEPGETDFRDVDLMLFTRALVFDHYRQKLCLVAGVDTEQVETSYRQAEEEMAQMEELLKSGARAVFPRIQLLEELKPVFSREQYKSMVEKARTYIREGDIFQVVLSNPQTAAAKGSLFDTYRVLRTTNPSPYMFYFSSDDIEIAGASPETLVNLENRTVRTFPLAGTRPRGKTPQEDQQLERELLADEKELAEHNMLVDLGRNDLGKICSLGSVQVERYCQIEQFSCVMHIGSQVSGRLMEGKDGVDAVDAVLPAGTLSGAPKIRACQIIQELEQRPRGVYGGAVGYLDFAGNMDTCIGIRLVYKKNGRVCVQSGAGIVADSVPEKEYQECVNKARAVVEAIRTAEEGLE</sequence>
<dbReference type="Pfam" id="PF00425">
    <property type="entry name" value="Chorismate_bind"/>
    <property type="match status" value="1"/>
</dbReference>
<evidence type="ECO:0000256" key="10">
    <source>
        <dbReference type="ARBA" id="ARBA00022842"/>
    </source>
</evidence>
<evidence type="ECO:0000256" key="4">
    <source>
        <dbReference type="ARBA" id="ARBA00011575"/>
    </source>
</evidence>
<feature type="domain" description="Anthranilate synthase component I N-terminal" evidence="18">
    <location>
        <begin position="30"/>
        <end position="175"/>
    </location>
</feature>
<keyword evidence="7 15" id="KW-0028">Amino-acid biosynthesis</keyword>
<evidence type="ECO:0000256" key="6">
    <source>
        <dbReference type="ARBA" id="ARBA00020653"/>
    </source>
</evidence>
<dbReference type="NCBIfam" id="TIGR00564">
    <property type="entry name" value="trpE_most"/>
    <property type="match status" value="1"/>
</dbReference>
<evidence type="ECO:0000256" key="1">
    <source>
        <dbReference type="ARBA" id="ARBA00001946"/>
    </source>
</evidence>
<comment type="cofactor">
    <cofactor evidence="1 15">
        <name>Mg(2+)</name>
        <dbReference type="ChEBI" id="CHEBI:18420"/>
    </cofactor>
</comment>
<proteinExistence type="inferred from homology"/>
<organism evidence="19 20">
    <name type="scientific">Candidatus Pullilachnospira stercoravium</name>
    <dbReference type="NCBI Taxonomy" id="2840913"/>
    <lineage>
        <taxon>Bacteria</taxon>
        <taxon>Bacillati</taxon>
        <taxon>Bacillota</taxon>
        <taxon>Clostridia</taxon>
        <taxon>Lachnospirales</taxon>
        <taxon>Lachnospiraceae</taxon>
        <taxon>Lachnospiraceae incertae sedis</taxon>
        <taxon>Candidatus Pullilachnospira</taxon>
    </lineage>
</organism>
<dbReference type="SUPFAM" id="SSF56322">
    <property type="entry name" value="ADC synthase"/>
    <property type="match status" value="1"/>
</dbReference>
<feature type="domain" description="Chorismate-utilising enzyme C-terminal" evidence="17">
    <location>
        <begin position="226"/>
        <end position="479"/>
    </location>
</feature>
<keyword evidence="16" id="KW-0175">Coiled coil</keyword>
<comment type="caution">
    <text evidence="19">The sequence shown here is derived from an EMBL/GenBank/DDBJ whole genome shotgun (WGS) entry which is preliminary data.</text>
</comment>
<dbReference type="Pfam" id="PF04715">
    <property type="entry name" value="Anth_synt_I_N"/>
    <property type="match status" value="1"/>
</dbReference>
<dbReference type="GO" id="GO:0004049">
    <property type="term" value="F:anthranilate synthase activity"/>
    <property type="evidence" value="ECO:0007669"/>
    <property type="project" value="UniProtKB-EC"/>
</dbReference>
<dbReference type="InterPro" id="IPR005256">
    <property type="entry name" value="Anth_synth_I_PabB"/>
</dbReference>
<dbReference type="EMBL" id="DVON01000023">
    <property type="protein sequence ID" value="HIV11682.1"/>
    <property type="molecule type" value="Genomic_DNA"/>
</dbReference>
<keyword evidence="11 15" id="KW-0057">Aromatic amino acid biosynthesis</keyword>
<dbReference type="Gene3D" id="3.60.120.10">
    <property type="entry name" value="Anthranilate synthase"/>
    <property type="match status" value="1"/>
</dbReference>
<reference evidence="19" key="2">
    <citation type="journal article" date="2021" name="PeerJ">
        <title>Extensive microbial diversity within the chicken gut microbiome revealed by metagenomics and culture.</title>
        <authorList>
            <person name="Gilroy R."/>
            <person name="Ravi A."/>
            <person name="Getino M."/>
            <person name="Pursley I."/>
            <person name="Horton D.L."/>
            <person name="Alikhan N.F."/>
            <person name="Baker D."/>
            <person name="Gharbi K."/>
            <person name="Hall N."/>
            <person name="Watson M."/>
            <person name="Adriaenssens E.M."/>
            <person name="Foster-Nyarko E."/>
            <person name="Jarju S."/>
            <person name="Secka A."/>
            <person name="Antonio M."/>
            <person name="Oren A."/>
            <person name="Chaudhuri R.R."/>
            <person name="La Ragione R."/>
            <person name="Hildebrand F."/>
            <person name="Pallen M.J."/>
        </authorList>
    </citation>
    <scope>NUCLEOTIDE SEQUENCE</scope>
    <source>
        <strain evidence="19">ChiBcec2-4451</strain>
    </source>
</reference>
<dbReference type="GO" id="GO:0000162">
    <property type="term" value="P:L-tryptophan biosynthetic process"/>
    <property type="evidence" value="ECO:0007669"/>
    <property type="project" value="UniProtKB-KW"/>
</dbReference>
<evidence type="ECO:0000259" key="17">
    <source>
        <dbReference type="Pfam" id="PF00425"/>
    </source>
</evidence>
<dbReference type="EC" id="4.1.3.27" evidence="5 15"/>
<evidence type="ECO:0000256" key="15">
    <source>
        <dbReference type="RuleBase" id="RU364045"/>
    </source>
</evidence>
<keyword evidence="8 15" id="KW-0479">Metal-binding</keyword>
<name>A0A9D1T4X1_9FIRM</name>
<evidence type="ECO:0000256" key="5">
    <source>
        <dbReference type="ARBA" id="ARBA00012266"/>
    </source>
</evidence>
<dbReference type="Proteomes" id="UP000886723">
    <property type="component" value="Unassembled WGS sequence"/>
</dbReference>
<feature type="coiled-coil region" evidence="16">
    <location>
        <begin position="182"/>
        <end position="209"/>
    </location>
</feature>
<evidence type="ECO:0000256" key="13">
    <source>
        <dbReference type="ARBA" id="ARBA00025634"/>
    </source>
</evidence>
<evidence type="ECO:0000256" key="8">
    <source>
        <dbReference type="ARBA" id="ARBA00022723"/>
    </source>
</evidence>
<dbReference type="PANTHER" id="PTHR11236:SF48">
    <property type="entry name" value="ISOCHORISMATE SYNTHASE MENF"/>
    <property type="match status" value="1"/>
</dbReference>
<dbReference type="InterPro" id="IPR015890">
    <property type="entry name" value="Chorismate_C"/>
</dbReference>
<comment type="subunit">
    <text evidence="4 15">Heterotetramer consisting of two non-identical subunits: a beta subunit (TrpG) and a large alpha subunit (TrpE).</text>
</comment>
<dbReference type="PRINTS" id="PR00095">
    <property type="entry name" value="ANTSNTHASEI"/>
</dbReference>
<keyword evidence="9 15" id="KW-0822">Tryptophan biosynthesis</keyword>
<evidence type="ECO:0000313" key="20">
    <source>
        <dbReference type="Proteomes" id="UP000886723"/>
    </source>
</evidence>
<reference evidence="19" key="1">
    <citation type="submission" date="2020-10" db="EMBL/GenBank/DDBJ databases">
        <authorList>
            <person name="Gilroy R."/>
        </authorList>
    </citation>
    <scope>NUCLEOTIDE SEQUENCE</scope>
    <source>
        <strain evidence="19">ChiBcec2-4451</strain>
    </source>
</reference>
<evidence type="ECO:0000256" key="3">
    <source>
        <dbReference type="ARBA" id="ARBA00009562"/>
    </source>
</evidence>
<accession>A0A9D1T4X1</accession>
<keyword evidence="10 15" id="KW-0460">Magnesium</keyword>
<evidence type="ECO:0000256" key="2">
    <source>
        <dbReference type="ARBA" id="ARBA00004873"/>
    </source>
</evidence>
<protein>
    <recommendedName>
        <fullName evidence="6 15">Anthranilate synthase component 1</fullName>
        <ecNumber evidence="5 15">4.1.3.27</ecNumber>
    </recommendedName>
</protein>
<evidence type="ECO:0000256" key="12">
    <source>
        <dbReference type="ARBA" id="ARBA00023239"/>
    </source>
</evidence>
<keyword evidence="12 15" id="KW-0456">Lyase</keyword>
<evidence type="ECO:0000313" key="19">
    <source>
        <dbReference type="EMBL" id="HIV11682.1"/>
    </source>
</evidence>
<dbReference type="InterPro" id="IPR006805">
    <property type="entry name" value="Anth_synth_I_N"/>
</dbReference>
<comment type="function">
    <text evidence="13 15">Part of a heterotetrameric complex that catalyzes the two-step biosynthesis of anthranilate, an intermediate in the biosynthesis of L-tryptophan. In the first step, the glutamine-binding beta subunit (TrpG) of anthranilate synthase (AS) provides the glutamine amidotransferase activity which generates ammonia as a substrate that, along with chorismate, is used in the second step, catalyzed by the large alpha subunit of AS (TrpE) to produce anthranilate. In the absence of TrpG, TrpE can synthesize anthranilate directly from chorismate and high concentrations of ammonia.</text>
</comment>
<dbReference type="AlphaFoldDB" id="A0A9D1T4X1"/>
<comment type="pathway">
    <text evidence="2 15">Amino-acid biosynthesis; L-tryptophan biosynthesis; L-tryptophan from chorismate: step 1/5.</text>
</comment>
<evidence type="ECO:0000256" key="7">
    <source>
        <dbReference type="ARBA" id="ARBA00022605"/>
    </source>
</evidence>
<evidence type="ECO:0000256" key="9">
    <source>
        <dbReference type="ARBA" id="ARBA00022822"/>
    </source>
</evidence>
<dbReference type="GO" id="GO:0046872">
    <property type="term" value="F:metal ion binding"/>
    <property type="evidence" value="ECO:0007669"/>
    <property type="project" value="UniProtKB-KW"/>
</dbReference>
<evidence type="ECO:0000256" key="14">
    <source>
        <dbReference type="ARBA" id="ARBA00047683"/>
    </source>
</evidence>
<evidence type="ECO:0000256" key="16">
    <source>
        <dbReference type="SAM" id="Coils"/>
    </source>
</evidence>
<comment type="similarity">
    <text evidence="3 15">Belongs to the anthranilate synthase component I family.</text>
</comment>
<comment type="catalytic activity">
    <reaction evidence="14 15">
        <text>chorismate + L-glutamine = anthranilate + pyruvate + L-glutamate + H(+)</text>
        <dbReference type="Rhea" id="RHEA:21732"/>
        <dbReference type="ChEBI" id="CHEBI:15361"/>
        <dbReference type="ChEBI" id="CHEBI:15378"/>
        <dbReference type="ChEBI" id="CHEBI:16567"/>
        <dbReference type="ChEBI" id="CHEBI:29748"/>
        <dbReference type="ChEBI" id="CHEBI:29985"/>
        <dbReference type="ChEBI" id="CHEBI:58359"/>
        <dbReference type="EC" id="4.1.3.27"/>
    </reaction>
</comment>
<evidence type="ECO:0000259" key="18">
    <source>
        <dbReference type="Pfam" id="PF04715"/>
    </source>
</evidence>